<dbReference type="Proteomes" id="UP000053257">
    <property type="component" value="Unassembled WGS sequence"/>
</dbReference>
<reference evidence="3 4" key="1">
    <citation type="journal article" date="2014" name="PLoS Genet.">
        <title>Analysis of the Phlebiopsis gigantea genome, transcriptome and secretome provides insight into its pioneer colonization strategies of wood.</title>
        <authorList>
            <person name="Hori C."/>
            <person name="Ishida T."/>
            <person name="Igarashi K."/>
            <person name="Samejima M."/>
            <person name="Suzuki H."/>
            <person name="Master E."/>
            <person name="Ferreira P."/>
            <person name="Ruiz-Duenas F.J."/>
            <person name="Held B."/>
            <person name="Canessa P."/>
            <person name="Larrondo L.F."/>
            <person name="Schmoll M."/>
            <person name="Druzhinina I.S."/>
            <person name="Kubicek C.P."/>
            <person name="Gaskell J.A."/>
            <person name="Kersten P."/>
            <person name="St John F."/>
            <person name="Glasner J."/>
            <person name="Sabat G."/>
            <person name="Splinter BonDurant S."/>
            <person name="Syed K."/>
            <person name="Yadav J."/>
            <person name="Mgbeahuruike A.C."/>
            <person name="Kovalchuk A."/>
            <person name="Asiegbu F.O."/>
            <person name="Lackner G."/>
            <person name="Hoffmeister D."/>
            <person name="Rencoret J."/>
            <person name="Gutierrez A."/>
            <person name="Sun H."/>
            <person name="Lindquist E."/>
            <person name="Barry K."/>
            <person name="Riley R."/>
            <person name="Grigoriev I.V."/>
            <person name="Henrissat B."/>
            <person name="Kues U."/>
            <person name="Berka R.M."/>
            <person name="Martinez A.T."/>
            <person name="Covert S.F."/>
            <person name="Blanchette R.A."/>
            <person name="Cullen D."/>
        </authorList>
    </citation>
    <scope>NUCLEOTIDE SEQUENCE [LARGE SCALE GENOMIC DNA]</scope>
    <source>
        <strain evidence="3 4">11061_1 CR5-6</strain>
    </source>
</reference>
<dbReference type="EMBL" id="KN840520">
    <property type="protein sequence ID" value="KIP06350.1"/>
    <property type="molecule type" value="Genomic_DNA"/>
</dbReference>
<keyword evidence="4" id="KW-1185">Reference proteome</keyword>
<evidence type="ECO:0000313" key="4">
    <source>
        <dbReference type="Proteomes" id="UP000053257"/>
    </source>
</evidence>
<gene>
    <name evidence="3" type="ORF">PHLGIDRAFT_72803</name>
</gene>
<proteinExistence type="predicted"/>
<dbReference type="AlphaFoldDB" id="A0A0C3S9P0"/>
<evidence type="ECO:0000256" key="1">
    <source>
        <dbReference type="SAM" id="MobiDB-lite"/>
    </source>
</evidence>
<feature type="region of interest" description="Disordered" evidence="1">
    <location>
        <begin position="1"/>
        <end position="44"/>
    </location>
</feature>
<dbReference type="STRING" id="745531.A0A0C3S9P0"/>
<dbReference type="SUPFAM" id="SSF53474">
    <property type="entry name" value="alpha/beta-Hydrolases"/>
    <property type="match status" value="1"/>
</dbReference>
<feature type="domain" description="AB hydrolase-1" evidence="2">
    <location>
        <begin position="147"/>
        <end position="433"/>
    </location>
</feature>
<evidence type="ECO:0000259" key="2">
    <source>
        <dbReference type="Pfam" id="PF12697"/>
    </source>
</evidence>
<dbReference type="InterPro" id="IPR029058">
    <property type="entry name" value="AB_hydrolase_fold"/>
</dbReference>
<organism evidence="3 4">
    <name type="scientific">Phlebiopsis gigantea (strain 11061_1 CR5-6)</name>
    <name type="common">White-rot fungus</name>
    <name type="synonym">Peniophora gigantea</name>
    <dbReference type="NCBI Taxonomy" id="745531"/>
    <lineage>
        <taxon>Eukaryota</taxon>
        <taxon>Fungi</taxon>
        <taxon>Dikarya</taxon>
        <taxon>Basidiomycota</taxon>
        <taxon>Agaricomycotina</taxon>
        <taxon>Agaricomycetes</taxon>
        <taxon>Polyporales</taxon>
        <taxon>Phanerochaetaceae</taxon>
        <taxon>Phlebiopsis</taxon>
    </lineage>
</organism>
<dbReference type="HOGENOM" id="CLU_032490_1_0_1"/>
<accession>A0A0C3S9P0</accession>
<protein>
    <recommendedName>
        <fullName evidence="2">AB hydrolase-1 domain-containing protein</fullName>
    </recommendedName>
</protein>
<feature type="compositionally biased region" description="Pro residues" evidence="1">
    <location>
        <begin position="26"/>
        <end position="44"/>
    </location>
</feature>
<evidence type="ECO:0000313" key="3">
    <source>
        <dbReference type="EMBL" id="KIP06350.1"/>
    </source>
</evidence>
<dbReference type="OrthoDB" id="94039at2759"/>
<dbReference type="Pfam" id="PF12697">
    <property type="entry name" value="Abhydrolase_6"/>
    <property type="match status" value="1"/>
</dbReference>
<dbReference type="InterPro" id="IPR000073">
    <property type="entry name" value="AB_hydrolase_1"/>
</dbReference>
<name>A0A0C3S9P0_PHLG1</name>
<sequence length="447" mass="50133">MVTTSGNPSYPQPSPPIALEPLQPRSLPPLERPPLPEHLPSPPTPPVPIDPIFSKYFDISTHIVPAAYPRLTPHVPAISPPAFSKDKTQFQASVENTLNEVIGWRVKQWKGELDRLPPNRALLWNCIKRFVKKDPTKGSGKAVTLFIAHANGFPKEIWEPTLAHFLAENEKSSSPVDIAEMWLWEAVNHGDSALLNADTIGGLYDWTDNARDMLNFLLSYLPNDPAEKTLPTHLPRLPETLAASRKQAGFQSRTLVPIGHSFGGCSSLRAAIECPQLFSSMVLVDPILSPWRKGTDLLLKRQFDLGRGAIKRRSHWASKDEALNLFKQSPFFGAWDPAALRAYVEHGIYDDPQGGVRLKMSGILEAMVFSEAMTNYETWQLAETLDPRIELRWVQPEFPTNECNYMVWRRIENSSNVIIPKASHLIPHERPTELGTSVCMGRSIHLC</sequence>
<dbReference type="Gene3D" id="3.40.50.1820">
    <property type="entry name" value="alpha/beta hydrolase"/>
    <property type="match status" value="1"/>
</dbReference>